<keyword evidence="7" id="KW-0418">Kinase</keyword>
<dbReference type="PROSITE" id="PS00107">
    <property type="entry name" value="PROTEIN_KINASE_ATP"/>
    <property type="match status" value="1"/>
</dbReference>
<evidence type="ECO:0000256" key="1">
    <source>
        <dbReference type="ARBA" id="ARBA00022741"/>
    </source>
</evidence>
<dbReference type="STRING" id="1344416.A0A139A009"/>
<dbReference type="AlphaFoldDB" id="A0A139A009"/>
<evidence type="ECO:0000256" key="3">
    <source>
        <dbReference type="PROSITE-ProRule" id="PRU10141"/>
    </source>
</evidence>
<proteinExistence type="inferred from homology"/>
<dbReference type="InterPro" id="IPR017441">
    <property type="entry name" value="Protein_kinase_ATP_BS"/>
</dbReference>
<organism evidence="7 8">
    <name type="scientific">Gonapodya prolifera (strain JEL478)</name>
    <name type="common">Monoblepharis prolifera</name>
    <dbReference type="NCBI Taxonomy" id="1344416"/>
    <lineage>
        <taxon>Eukaryota</taxon>
        <taxon>Fungi</taxon>
        <taxon>Fungi incertae sedis</taxon>
        <taxon>Chytridiomycota</taxon>
        <taxon>Chytridiomycota incertae sedis</taxon>
        <taxon>Monoblepharidomycetes</taxon>
        <taxon>Monoblepharidales</taxon>
        <taxon>Gonapodyaceae</taxon>
        <taxon>Gonapodya</taxon>
    </lineage>
</organism>
<keyword evidence="4" id="KW-0723">Serine/threonine-protein kinase</keyword>
<dbReference type="OMA" id="IEMECYD"/>
<dbReference type="FunFam" id="1.10.510.10:FF:000571">
    <property type="entry name" value="Maternal embryonic leucine zipper kinase"/>
    <property type="match status" value="1"/>
</dbReference>
<keyword evidence="1 3" id="KW-0547">Nucleotide-binding</keyword>
<dbReference type="EMBL" id="KQ965838">
    <property type="protein sequence ID" value="KXS10116.1"/>
    <property type="molecule type" value="Genomic_DNA"/>
</dbReference>
<keyword evidence="7" id="KW-0808">Transferase</keyword>
<evidence type="ECO:0000256" key="2">
    <source>
        <dbReference type="ARBA" id="ARBA00022840"/>
    </source>
</evidence>
<dbReference type="PROSITE" id="PS50011">
    <property type="entry name" value="PROTEIN_KINASE_DOM"/>
    <property type="match status" value="1"/>
</dbReference>
<dbReference type="InterPro" id="IPR011009">
    <property type="entry name" value="Kinase-like_dom_sf"/>
</dbReference>
<evidence type="ECO:0000313" key="8">
    <source>
        <dbReference type="Proteomes" id="UP000070544"/>
    </source>
</evidence>
<keyword evidence="8" id="KW-1185">Reference proteome</keyword>
<feature type="region of interest" description="Disordered" evidence="5">
    <location>
        <begin position="300"/>
        <end position="381"/>
    </location>
</feature>
<gene>
    <name evidence="7" type="ORF">M427DRAFT_63042</name>
</gene>
<feature type="compositionally biased region" description="Low complexity" evidence="5">
    <location>
        <begin position="325"/>
        <end position="335"/>
    </location>
</feature>
<dbReference type="SMART" id="SM00220">
    <property type="entry name" value="S_TKc"/>
    <property type="match status" value="1"/>
</dbReference>
<dbReference type="SUPFAM" id="SSF56112">
    <property type="entry name" value="Protein kinase-like (PK-like)"/>
    <property type="match status" value="1"/>
</dbReference>
<sequence length="480" mass="54004">MVPRPDDVPTNLQSLFNWGPLLGKGSFASVFLVTEAGDPSKEYAMKVIEKKLMRSSEDRKQLAREIEIMKTVDNAYCLKFYNVYESDSKVYIQMELSRGGELLNLVTKSSRAGLSEGMARAIVESVLRALAYLHSVNIVHRDLKLENVMLHNPVDYLDDDVEDLDWRRYEALADKIGGEVRLGDFGLAAVMHGNLLLRGEVGSFAYMSPEVLRGDAYNEKCDMWSVGVVAYLLLSGFFPFGAEEQPKAFRNIQAGKYYYPQEIWTYISPEARSFVDKLLVVDPSKRLSAEEALRDPWIASERTPRSLTPRPGSRRALSQARSEPRSVSSFSESLETPPPSPGRQVSQEREADQHPPAAGESKTAGENLAVPNTTVSPELKRHQENCKGVRKALEESLAEQRRFKHGLHGWLENLHDKLSGWDDRPAGAANLVEHPRWRKMWHSDDLIDQPHLTPLQVIRSTLFGTKKEQETDNDVAKAAA</sequence>
<dbReference type="Gene3D" id="1.10.510.10">
    <property type="entry name" value="Transferase(Phosphotransferase) domain 1"/>
    <property type="match status" value="1"/>
</dbReference>
<evidence type="ECO:0000256" key="5">
    <source>
        <dbReference type="SAM" id="MobiDB-lite"/>
    </source>
</evidence>
<feature type="binding site" evidence="3">
    <location>
        <position position="46"/>
    </location>
    <ligand>
        <name>ATP</name>
        <dbReference type="ChEBI" id="CHEBI:30616"/>
    </ligand>
</feature>
<protein>
    <submittedName>
        <fullName evidence="7">Pkinase-domain-containing protein</fullName>
    </submittedName>
</protein>
<evidence type="ECO:0000256" key="4">
    <source>
        <dbReference type="RuleBase" id="RU000304"/>
    </source>
</evidence>
<dbReference type="Gene3D" id="3.30.200.20">
    <property type="entry name" value="Phosphorylase Kinase, domain 1"/>
    <property type="match status" value="1"/>
</dbReference>
<dbReference type="PROSITE" id="PS00108">
    <property type="entry name" value="PROTEIN_KINASE_ST"/>
    <property type="match status" value="1"/>
</dbReference>
<dbReference type="CDD" id="cd05117">
    <property type="entry name" value="STKc_CAMK"/>
    <property type="match status" value="1"/>
</dbReference>
<dbReference type="InterPro" id="IPR008271">
    <property type="entry name" value="Ser/Thr_kinase_AS"/>
</dbReference>
<dbReference type="Pfam" id="PF00069">
    <property type="entry name" value="Pkinase"/>
    <property type="match status" value="1"/>
</dbReference>
<dbReference type="GO" id="GO:0005524">
    <property type="term" value="F:ATP binding"/>
    <property type="evidence" value="ECO:0007669"/>
    <property type="project" value="UniProtKB-UniRule"/>
</dbReference>
<feature type="domain" description="Protein kinase" evidence="6">
    <location>
        <begin position="16"/>
        <end position="298"/>
    </location>
</feature>
<keyword evidence="2 3" id="KW-0067">ATP-binding</keyword>
<dbReference type="InterPro" id="IPR000719">
    <property type="entry name" value="Prot_kinase_dom"/>
</dbReference>
<evidence type="ECO:0000313" key="7">
    <source>
        <dbReference type="EMBL" id="KXS10116.1"/>
    </source>
</evidence>
<dbReference type="GO" id="GO:0004674">
    <property type="term" value="F:protein serine/threonine kinase activity"/>
    <property type="evidence" value="ECO:0007669"/>
    <property type="project" value="UniProtKB-KW"/>
</dbReference>
<name>A0A139A009_GONPJ</name>
<dbReference type="PANTHER" id="PTHR24347">
    <property type="entry name" value="SERINE/THREONINE-PROTEIN KINASE"/>
    <property type="match status" value="1"/>
</dbReference>
<accession>A0A139A009</accession>
<comment type="similarity">
    <text evidence="4">Belongs to the protein kinase superfamily.</text>
</comment>
<dbReference type="OrthoDB" id="40902at2759"/>
<reference evidence="7 8" key="1">
    <citation type="journal article" date="2015" name="Genome Biol. Evol.">
        <title>Phylogenomic analyses indicate that early fungi evolved digesting cell walls of algal ancestors of land plants.</title>
        <authorList>
            <person name="Chang Y."/>
            <person name="Wang S."/>
            <person name="Sekimoto S."/>
            <person name="Aerts A.L."/>
            <person name="Choi C."/>
            <person name="Clum A."/>
            <person name="LaButti K.M."/>
            <person name="Lindquist E.A."/>
            <person name="Yee Ngan C."/>
            <person name="Ohm R.A."/>
            <person name="Salamov A.A."/>
            <person name="Grigoriev I.V."/>
            <person name="Spatafora J.W."/>
            <person name="Berbee M.L."/>
        </authorList>
    </citation>
    <scope>NUCLEOTIDE SEQUENCE [LARGE SCALE GENOMIC DNA]</scope>
    <source>
        <strain evidence="7 8">JEL478</strain>
    </source>
</reference>
<dbReference type="Proteomes" id="UP000070544">
    <property type="component" value="Unassembled WGS sequence"/>
</dbReference>
<evidence type="ECO:0000259" key="6">
    <source>
        <dbReference type="PROSITE" id="PS50011"/>
    </source>
</evidence>